<dbReference type="InterPro" id="IPR003593">
    <property type="entry name" value="AAA+_ATPase"/>
</dbReference>
<dbReference type="SUPFAM" id="SSF52540">
    <property type="entry name" value="P-loop containing nucleoside triphosphate hydrolases"/>
    <property type="match status" value="1"/>
</dbReference>
<name>A0ABT2Z166_9RHOB</name>
<keyword evidence="1" id="KW-0547">Nucleotide-binding</keyword>
<dbReference type="RefSeq" id="WP_263721352.1">
    <property type="nucleotide sequence ID" value="NZ_JAOWLA010000007.1"/>
</dbReference>
<dbReference type="CDD" id="cd00267">
    <property type="entry name" value="ABC_ATPase"/>
    <property type="match status" value="1"/>
</dbReference>
<dbReference type="EMBL" id="JAOWLA010000007">
    <property type="protein sequence ID" value="MCV2864830.1"/>
    <property type="molecule type" value="Genomic_DNA"/>
</dbReference>
<dbReference type="PROSITE" id="PS50893">
    <property type="entry name" value="ABC_TRANSPORTER_2"/>
    <property type="match status" value="1"/>
</dbReference>
<comment type="caution">
    <text evidence="5">The sequence shown here is derived from an EMBL/GenBank/DDBJ whole genome shotgun (WGS) entry which is preliminary data.</text>
</comment>
<feature type="domain" description="ABC transporter" evidence="4">
    <location>
        <begin position="6"/>
        <end position="196"/>
    </location>
</feature>
<evidence type="ECO:0000259" key="4">
    <source>
        <dbReference type="PROSITE" id="PS50893"/>
    </source>
</evidence>
<dbReference type="GO" id="GO:0005524">
    <property type="term" value="F:ATP binding"/>
    <property type="evidence" value="ECO:0007669"/>
    <property type="project" value="UniProtKB-KW"/>
</dbReference>
<evidence type="ECO:0000256" key="2">
    <source>
        <dbReference type="ARBA" id="ARBA00022840"/>
    </source>
</evidence>
<dbReference type="InterPro" id="IPR003439">
    <property type="entry name" value="ABC_transporter-like_ATP-bd"/>
</dbReference>
<dbReference type="InterPro" id="IPR027417">
    <property type="entry name" value="P-loop_NTPase"/>
</dbReference>
<dbReference type="PANTHER" id="PTHR43514">
    <property type="entry name" value="ABC TRANSPORTER I FAMILY MEMBER 10"/>
    <property type="match status" value="1"/>
</dbReference>
<sequence>MSEPALSIRNLDIRAAGRPVLTNVDFDLVSPGMTALMGPMGSGKSTFLKCIARPGATDGLEMRWERARYRDGALDDSRHPRLIGQKPRQDARAAPSSGQLLDERIGEISDACRDNTDTLCIDEPTASLRREDGNELMRFLCEEARRRSILVVSHNTDEVRSYCDRVALIGGGRMLEHCSCADFFAPAPGSHVEWFLRTGGLNLPSAGTPWRMLSPELRPLPPIFDPTPAAKGGGRTWIIRDALELRTGDGATGRPDEGAPRNILRVSVGRLNTSLTGTNELAAKVPWISDHTRPDQDTQAILEICQRIDRALRDGVLVRLEPDDNLIGTAAILGSFLVLRGAGPGDATILAMAKLPELHFGMRMEQLFWDMDSVFAGAGLPEMVA</sequence>
<protein>
    <submittedName>
        <fullName evidence="5">ABC transporter ATP-binding protein</fullName>
    </submittedName>
</protein>
<feature type="region of interest" description="Disordered" evidence="3">
    <location>
        <begin position="75"/>
        <end position="99"/>
    </location>
</feature>
<accession>A0ABT2Z166</accession>
<reference evidence="5 6" key="1">
    <citation type="submission" date="2022-10" db="EMBL/GenBank/DDBJ databases">
        <title>Defluviimonas sp. nov., isolated from ocean surface water.</title>
        <authorList>
            <person name="He W."/>
            <person name="Wang L."/>
            <person name="Zhang D.-F."/>
        </authorList>
    </citation>
    <scope>NUCLEOTIDE SEQUENCE [LARGE SCALE GENOMIC DNA]</scope>
    <source>
        <strain evidence="5 6">WL0075</strain>
    </source>
</reference>
<evidence type="ECO:0000256" key="1">
    <source>
        <dbReference type="ARBA" id="ARBA00022741"/>
    </source>
</evidence>
<dbReference type="InterPro" id="IPR050334">
    <property type="entry name" value="Molybdenum_import_ModC"/>
</dbReference>
<evidence type="ECO:0000256" key="3">
    <source>
        <dbReference type="SAM" id="MobiDB-lite"/>
    </source>
</evidence>
<keyword evidence="2 5" id="KW-0067">ATP-binding</keyword>
<gene>
    <name evidence="5" type="ORF">OE647_08790</name>
</gene>
<evidence type="ECO:0000313" key="5">
    <source>
        <dbReference type="EMBL" id="MCV2864830.1"/>
    </source>
</evidence>
<dbReference type="Gene3D" id="3.40.50.300">
    <property type="entry name" value="P-loop containing nucleotide triphosphate hydrolases"/>
    <property type="match status" value="2"/>
</dbReference>
<proteinExistence type="predicted"/>
<evidence type="ECO:0000313" key="6">
    <source>
        <dbReference type="Proteomes" id="UP001652503"/>
    </source>
</evidence>
<dbReference type="SMART" id="SM00382">
    <property type="entry name" value="AAA"/>
    <property type="match status" value="1"/>
</dbReference>
<organism evidence="5 6">
    <name type="scientific">Albidovulum sediminicola</name>
    <dbReference type="NCBI Taxonomy" id="2984331"/>
    <lineage>
        <taxon>Bacteria</taxon>
        <taxon>Pseudomonadati</taxon>
        <taxon>Pseudomonadota</taxon>
        <taxon>Alphaproteobacteria</taxon>
        <taxon>Rhodobacterales</taxon>
        <taxon>Paracoccaceae</taxon>
        <taxon>Albidovulum</taxon>
    </lineage>
</organism>
<dbReference type="PANTHER" id="PTHR43514:SF4">
    <property type="entry name" value="ABC TRANSPORTER I FAMILY MEMBER 10"/>
    <property type="match status" value="1"/>
</dbReference>
<keyword evidence="6" id="KW-1185">Reference proteome</keyword>
<dbReference type="Proteomes" id="UP001652503">
    <property type="component" value="Unassembled WGS sequence"/>
</dbReference>